<protein>
    <submittedName>
        <fullName evidence="9">Phenylalanine 4-monooxygenase</fullName>
    </submittedName>
</protein>
<dbReference type="RefSeq" id="WP_099105746.1">
    <property type="nucleotide sequence ID" value="NZ_JAATJF010000002.1"/>
</dbReference>
<evidence type="ECO:0000256" key="5">
    <source>
        <dbReference type="ARBA" id="ARBA00023004"/>
    </source>
</evidence>
<comment type="similarity">
    <text evidence="2">Belongs to the biopterin-dependent aromatic amino acid hydroxylase family.</text>
</comment>
<dbReference type="GO" id="GO:0004505">
    <property type="term" value="F:phenylalanine 4-monooxygenase activity"/>
    <property type="evidence" value="ECO:0007669"/>
    <property type="project" value="UniProtKB-ARBA"/>
</dbReference>
<dbReference type="Proteomes" id="UP000226437">
    <property type="component" value="Unassembled WGS sequence"/>
</dbReference>
<keyword evidence="4" id="KW-0560">Oxidoreductase</keyword>
<reference evidence="9 10" key="1">
    <citation type="submission" date="2017-10" db="EMBL/GenBank/DDBJ databases">
        <title>The draft genome sequence of Lewinella marina KCTC 32374.</title>
        <authorList>
            <person name="Wang K."/>
        </authorList>
    </citation>
    <scope>NUCLEOTIDE SEQUENCE [LARGE SCALE GENOMIC DNA]</scope>
    <source>
        <strain evidence="9 10">MKG-38</strain>
    </source>
</reference>
<evidence type="ECO:0000256" key="4">
    <source>
        <dbReference type="ARBA" id="ARBA00023002"/>
    </source>
</evidence>
<keyword evidence="10" id="KW-1185">Reference proteome</keyword>
<dbReference type="PANTHER" id="PTHR11473:SF24">
    <property type="entry name" value="PHENYLALANINE-4-HYDROXYLASE"/>
    <property type="match status" value="1"/>
</dbReference>
<dbReference type="PANTHER" id="PTHR11473">
    <property type="entry name" value="AROMATIC AMINO ACID HYDROXYLASE"/>
    <property type="match status" value="1"/>
</dbReference>
<dbReference type="Gene3D" id="1.10.800.10">
    <property type="entry name" value="Aromatic amino acid hydroxylase"/>
    <property type="match status" value="1"/>
</dbReference>
<dbReference type="InterPro" id="IPR018301">
    <property type="entry name" value="ArAA_hydroxylase_Fe/CU_BS"/>
</dbReference>
<evidence type="ECO:0000256" key="7">
    <source>
        <dbReference type="PIRSR" id="PIRSR601273-2"/>
    </source>
</evidence>
<sequence>MPATAPATPTQNYQAYTATDYRIWRLLAQRQMAALKPVAAAEYLHCLHQLYPILSPEHPPRFSDLNRALREAHGWSIEVVKGFLPVDEFFELLSRRRFCSSTWLRNENQLDYLEEPDMFHDIFGHIPLYLNQDYADFAQKLGALGVKYAGDEEKVTQLQRLYWFTIEFGVIRQEGQLKVYGAGICSSPQETKHVFENPDVEVLPFDLDQVMQQQFVIDKVQMRYFAIDSFASLYGAVDELETRWGKAV</sequence>
<evidence type="ECO:0000256" key="1">
    <source>
        <dbReference type="ARBA" id="ARBA00001954"/>
    </source>
</evidence>
<comment type="cofactor">
    <cofactor evidence="1 7">
        <name>Fe(2+)</name>
        <dbReference type="ChEBI" id="CHEBI:29033"/>
    </cofactor>
</comment>
<evidence type="ECO:0000256" key="6">
    <source>
        <dbReference type="ARBA" id="ARBA00023033"/>
    </source>
</evidence>
<dbReference type="OrthoDB" id="9780502at2"/>
<dbReference type="GO" id="GO:0005506">
    <property type="term" value="F:iron ion binding"/>
    <property type="evidence" value="ECO:0007669"/>
    <property type="project" value="InterPro"/>
</dbReference>
<accession>A0A2G0CGM7</accession>
<feature type="binding site" evidence="7">
    <location>
        <position position="125"/>
    </location>
    <ligand>
        <name>Fe cation</name>
        <dbReference type="ChEBI" id="CHEBI:24875"/>
    </ligand>
</feature>
<proteinExistence type="inferred from homology"/>
<dbReference type="SUPFAM" id="SSF56534">
    <property type="entry name" value="Aromatic aminoacid monoxygenases, catalytic and oligomerization domains"/>
    <property type="match status" value="1"/>
</dbReference>
<evidence type="ECO:0000256" key="2">
    <source>
        <dbReference type="ARBA" id="ARBA00009712"/>
    </source>
</evidence>
<evidence type="ECO:0000313" key="9">
    <source>
        <dbReference type="EMBL" id="PHK99129.1"/>
    </source>
</evidence>
<dbReference type="Pfam" id="PF00351">
    <property type="entry name" value="Biopterin_H"/>
    <property type="match status" value="1"/>
</dbReference>
<organism evidence="9 10">
    <name type="scientific">Neolewinella marina</name>
    <dbReference type="NCBI Taxonomy" id="438751"/>
    <lineage>
        <taxon>Bacteria</taxon>
        <taxon>Pseudomonadati</taxon>
        <taxon>Bacteroidota</taxon>
        <taxon>Saprospiria</taxon>
        <taxon>Saprospirales</taxon>
        <taxon>Lewinellaceae</taxon>
        <taxon>Neolewinella</taxon>
    </lineage>
</organism>
<keyword evidence="6 9" id="KW-0503">Monooxygenase</keyword>
<dbReference type="InterPro" id="IPR036951">
    <property type="entry name" value="ArAA_hydroxylase_sf"/>
</dbReference>
<dbReference type="EMBL" id="PDLO01000002">
    <property type="protein sequence ID" value="PHK99129.1"/>
    <property type="molecule type" value="Genomic_DNA"/>
</dbReference>
<evidence type="ECO:0000313" key="10">
    <source>
        <dbReference type="Proteomes" id="UP000226437"/>
    </source>
</evidence>
<name>A0A2G0CGM7_9BACT</name>
<dbReference type="InterPro" id="IPR036329">
    <property type="entry name" value="Aro-AA_hydroxylase_C_sf"/>
</dbReference>
<keyword evidence="5 7" id="KW-0408">Iron</keyword>
<comment type="caution">
    <text evidence="9">The sequence shown here is derived from an EMBL/GenBank/DDBJ whole genome shotgun (WGS) entry which is preliminary data.</text>
</comment>
<dbReference type="InterPro" id="IPR001273">
    <property type="entry name" value="ArAA_hydroxylase"/>
</dbReference>
<feature type="binding site" evidence="7">
    <location>
        <position position="167"/>
    </location>
    <ligand>
        <name>Fe cation</name>
        <dbReference type="ChEBI" id="CHEBI:24875"/>
    </ligand>
</feature>
<evidence type="ECO:0000256" key="3">
    <source>
        <dbReference type="ARBA" id="ARBA00022723"/>
    </source>
</evidence>
<dbReference type="PRINTS" id="PR00372">
    <property type="entry name" value="FYWHYDRXLASE"/>
</dbReference>
<dbReference type="AlphaFoldDB" id="A0A2G0CGM7"/>
<dbReference type="PROSITE" id="PS00367">
    <property type="entry name" value="BH4_AAA_HYDROXYL_1"/>
    <property type="match status" value="1"/>
</dbReference>
<feature type="binding site" evidence="7">
    <location>
        <position position="120"/>
    </location>
    <ligand>
        <name>Fe cation</name>
        <dbReference type="ChEBI" id="CHEBI:24875"/>
    </ligand>
</feature>
<dbReference type="PROSITE" id="PS51410">
    <property type="entry name" value="BH4_AAA_HYDROXYL_2"/>
    <property type="match status" value="1"/>
</dbReference>
<dbReference type="NCBIfam" id="NF008877">
    <property type="entry name" value="PRK11913.1-2"/>
    <property type="match status" value="1"/>
</dbReference>
<dbReference type="InterPro" id="IPR019774">
    <property type="entry name" value="Aromatic-AA_hydroxylase_C"/>
</dbReference>
<keyword evidence="3 7" id="KW-0479">Metal-binding</keyword>
<feature type="domain" description="Biopterin-dependent aromatic amino acid hydroxylase family profile" evidence="8">
    <location>
        <begin position="1"/>
        <end position="248"/>
    </location>
</feature>
<gene>
    <name evidence="9" type="ORF">CGL56_06630</name>
</gene>
<evidence type="ECO:0000259" key="8">
    <source>
        <dbReference type="PROSITE" id="PS51410"/>
    </source>
</evidence>